<accession>A0A023MH90</accession>
<dbReference type="KEGG" id="vg:19487120"/>
<keyword evidence="2" id="KW-1185">Reference proteome</keyword>
<name>A0A023MH90_9CAUD</name>
<dbReference type="RefSeq" id="YP_009031774.1">
    <property type="nucleotide sequence ID" value="NC_024139.1"/>
</dbReference>
<reference evidence="1 2" key="1">
    <citation type="journal article" date="2014" name="Genome Announc.">
        <title>Complete Genome Sequences of Two Escherichia coli O157:H7 Phages Effective in Limiting Contamination of Food Products.</title>
        <authorList>
            <person name="Hong Y."/>
            <person name="Pan Y."/>
            <person name="Harman N.J."/>
            <person name="Ebner P.D."/>
        </authorList>
    </citation>
    <scope>NUCLEOTIDE SEQUENCE [LARGE SCALE GENOMIC DNA]</scope>
</reference>
<evidence type="ECO:0000313" key="1">
    <source>
        <dbReference type="EMBL" id="AHN83585.1"/>
    </source>
</evidence>
<dbReference type="EMBL" id="KJ190157">
    <property type="protein sequence ID" value="AHN83585.1"/>
    <property type="molecule type" value="Genomic_DNA"/>
</dbReference>
<dbReference type="Proteomes" id="UP000026908">
    <property type="component" value="Segment"/>
</dbReference>
<proteinExistence type="predicted"/>
<protein>
    <submittedName>
        <fullName evidence="1">Receptor-binding tail protein</fullName>
    </submittedName>
</protein>
<keyword evidence="1" id="KW-0675">Receptor</keyword>
<sequence>MSFFAGKLNNKSILSLRRGSGGDTNQHINPDSQTIFHSDMPHVIITETHSTGLRLDQGAGDYYWSEMPSRITQLHNNDPNRVVLTEIEFSDGSRHMLSGMSMGVGAKAYGIINPQVMSQGGLKTQITASADLSLDVGYFNSGTSGTIPQKLRDGTGCQHMFGAFSGRRGFASSAMYLGGAALYKSAWDGSGYVVPDSGTLTIPSDYVRHPGARNFGFNAIYVRGRSCNRVLYGMEGPNYTTAGAVHGASSSGALNFMSNPSNPSAPKYSVGFARADPTNYAYWESMGDPNDAANGPIGIYSEHLGIYPSKITWYVTNLVYNGSGYSIDAGLFTGNDIKLSPTEFIIKGINVNNTSWKFINFVEKNFNVGSRADFRDVGCNLSMGGPSTGISGIATFGLPTTESNNAPSIKGGNVGGLNTNVVSIYNFLPSASWYVSSNPPKIGSNYGDVWSENLLPLRLLGGSGSTVLSGNIVFQGNGSVHVGTVGLDLNSSRNGAIVCTMEFLDDTWLSAGGIGCFNPTEMLSKGAEYGDSRFRMGGNTIDKKLHQILSLPAGEYVPFFTIKGTVVNACKLQAAGYTPTPYWVSGLPGSVGQTGYYTLTYYMRNDGNNNISIWLESSMSNIIGMKACLPNIKLIIQRLT</sequence>
<organism evidence="1 2">
    <name type="scientific">Escherichia phage vB_EcoS_FFH_1</name>
    <dbReference type="NCBI Taxonomy" id="1446489"/>
    <lineage>
        <taxon>Viruses</taxon>
        <taxon>Duplodnaviria</taxon>
        <taxon>Heunggongvirae</taxon>
        <taxon>Uroviricota</taxon>
        <taxon>Caudoviricetes</taxon>
        <taxon>Demerecviridae</taxon>
        <taxon>Markadamsvirinae</taxon>
        <taxon>Tequintavirus</taxon>
        <taxon>Tequintavirus FFH1</taxon>
    </lineage>
</organism>
<dbReference type="OrthoDB" id="1528at10239"/>
<dbReference type="GeneID" id="19487120"/>
<evidence type="ECO:0000313" key="2">
    <source>
        <dbReference type="Proteomes" id="UP000026908"/>
    </source>
</evidence>